<dbReference type="PANTHER" id="PTHR33376:SF2">
    <property type="entry name" value="DICARBOXYLATE-BINDING PERIPLASMIC PROTEIN"/>
    <property type="match status" value="1"/>
</dbReference>
<evidence type="ECO:0000256" key="4">
    <source>
        <dbReference type="SAM" id="SignalP"/>
    </source>
</evidence>
<comment type="subcellular location">
    <subcellularLocation>
        <location evidence="1">Periplasm</location>
    </subcellularLocation>
</comment>
<organism evidence="5 6">
    <name type="scientific">Thioclava marina</name>
    <dbReference type="NCBI Taxonomy" id="1915077"/>
    <lineage>
        <taxon>Bacteria</taxon>
        <taxon>Pseudomonadati</taxon>
        <taxon>Pseudomonadota</taxon>
        <taxon>Alphaproteobacteria</taxon>
        <taxon>Rhodobacterales</taxon>
        <taxon>Paracoccaceae</taxon>
        <taxon>Thioclava</taxon>
    </lineage>
</organism>
<evidence type="ECO:0000256" key="1">
    <source>
        <dbReference type="ARBA" id="ARBA00004418"/>
    </source>
</evidence>
<feature type="signal peptide" evidence="4">
    <location>
        <begin position="1"/>
        <end position="26"/>
    </location>
</feature>
<dbReference type="InterPro" id="IPR018389">
    <property type="entry name" value="DctP_fam"/>
</dbReference>
<dbReference type="CDD" id="cd13603">
    <property type="entry name" value="PBP2_TRAP_Siap_TeaA_like"/>
    <property type="match status" value="1"/>
</dbReference>
<name>A0ABX3MI77_9RHOB</name>
<protein>
    <submittedName>
        <fullName evidence="5">C4-dicarboxylate ABC transporter substrate-binding protein</fullName>
    </submittedName>
</protein>
<dbReference type="EMBL" id="MPZS01000003">
    <property type="protein sequence ID" value="OOY11271.1"/>
    <property type="molecule type" value="Genomic_DNA"/>
</dbReference>
<dbReference type="NCBIfam" id="NF037995">
    <property type="entry name" value="TRAP_S1"/>
    <property type="match status" value="1"/>
</dbReference>
<dbReference type="Pfam" id="PF03480">
    <property type="entry name" value="DctP"/>
    <property type="match status" value="1"/>
</dbReference>
<proteinExistence type="predicted"/>
<evidence type="ECO:0000313" key="6">
    <source>
        <dbReference type="Proteomes" id="UP000242224"/>
    </source>
</evidence>
<evidence type="ECO:0000256" key="3">
    <source>
        <dbReference type="ARBA" id="ARBA00022764"/>
    </source>
</evidence>
<comment type="caution">
    <text evidence="5">The sequence shown here is derived from an EMBL/GenBank/DDBJ whole genome shotgun (WGS) entry which is preliminary data.</text>
</comment>
<keyword evidence="3" id="KW-0574">Periplasm</keyword>
<dbReference type="RefSeq" id="WP_211274151.1">
    <property type="nucleotide sequence ID" value="NZ_JACIZB010000002.1"/>
</dbReference>
<accession>A0ABX3MI77</accession>
<evidence type="ECO:0000313" key="5">
    <source>
        <dbReference type="EMBL" id="OOY11271.1"/>
    </source>
</evidence>
<reference evidence="5 6" key="1">
    <citation type="submission" date="2016-11" db="EMBL/GenBank/DDBJ databases">
        <title>A multilocus sequence analysis scheme for characterization of bacteria in the genus Thioclava.</title>
        <authorList>
            <person name="Liu Y."/>
            <person name="Shao Z."/>
        </authorList>
    </citation>
    <scope>NUCLEOTIDE SEQUENCE [LARGE SCALE GENOMIC DNA]</scope>
    <source>
        <strain evidence="5 6">11.10-0-13</strain>
    </source>
</reference>
<sequence length="329" mass="35053">MTFAKLTKSALIGALMATVAAGVAQARDLRMGLITPPSHVWTKVANRIAEKLPEATNGELTVSVFPAGQLGSEQEMFQQMSAGLLDAGLMTAAITSLRAPSMQGWFTPYLFSDVTEAEKAASLPAAGQMLDELQAANLHGMGYTFAGMRQILMKDKPATSVDDLNGKKIRIVPFPAMKVWWGEIGAVPTPVNLTEVYQALQTGLLDGIDIDLDALVGLKFDEVAKGLTITNHMAFPAVMMVSNPTWNSLSVADQEAFQKVVDEALAWGSAQQVEAEKSNLAALEGKLEIVHLDDGAKAFAAADDAVAQSFAQYPLIAAFQQEVAAEQGQ</sequence>
<dbReference type="SUPFAM" id="SSF53850">
    <property type="entry name" value="Periplasmic binding protein-like II"/>
    <property type="match status" value="1"/>
</dbReference>
<dbReference type="InterPro" id="IPR038404">
    <property type="entry name" value="TRAP_DctP_sf"/>
</dbReference>
<gene>
    <name evidence="5" type="ORF">BMG00_16220</name>
</gene>
<keyword evidence="6" id="KW-1185">Reference proteome</keyword>
<keyword evidence="2 4" id="KW-0732">Signal</keyword>
<evidence type="ECO:0000256" key="2">
    <source>
        <dbReference type="ARBA" id="ARBA00022729"/>
    </source>
</evidence>
<dbReference type="Proteomes" id="UP000242224">
    <property type="component" value="Unassembled WGS sequence"/>
</dbReference>
<dbReference type="PANTHER" id="PTHR33376">
    <property type="match status" value="1"/>
</dbReference>
<dbReference type="Gene3D" id="3.40.190.170">
    <property type="entry name" value="Bacterial extracellular solute-binding protein, family 7"/>
    <property type="match status" value="1"/>
</dbReference>
<feature type="chain" id="PRO_5046955036" evidence="4">
    <location>
        <begin position="27"/>
        <end position="329"/>
    </location>
</feature>